<dbReference type="GO" id="GO:0005886">
    <property type="term" value="C:plasma membrane"/>
    <property type="evidence" value="ECO:0007669"/>
    <property type="project" value="UniProtKB-SubCell"/>
</dbReference>
<evidence type="ECO:0000256" key="6">
    <source>
        <dbReference type="ARBA" id="ARBA00022989"/>
    </source>
</evidence>
<evidence type="ECO:0000313" key="11">
    <source>
        <dbReference type="EMBL" id="TCQ05874.1"/>
    </source>
</evidence>
<evidence type="ECO:0000256" key="2">
    <source>
        <dbReference type="ARBA" id="ARBA00009772"/>
    </source>
</evidence>
<comment type="caution">
    <text evidence="11">The sequence shown here is derived from an EMBL/GenBank/DDBJ whole genome shotgun (WGS) entry which is preliminary data.</text>
</comment>
<dbReference type="GO" id="GO:0044780">
    <property type="term" value="P:bacterial-type flagellum assembly"/>
    <property type="evidence" value="ECO:0007669"/>
    <property type="project" value="UniProtKB-UniRule"/>
</dbReference>
<gene>
    <name evidence="11" type="ORF">EDD79_100455</name>
</gene>
<dbReference type="Pfam" id="PF01311">
    <property type="entry name" value="Bac_export_1"/>
    <property type="match status" value="1"/>
</dbReference>
<dbReference type="Proteomes" id="UP000295504">
    <property type="component" value="Unassembled WGS sequence"/>
</dbReference>
<keyword evidence="4 10" id="KW-1003">Cell membrane</keyword>
<evidence type="ECO:0000256" key="5">
    <source>
        <dbReference type="ARBA" id="ARBA00022692"/>
    </source>
</evidence>
<feature type="transmembrane region" description="Helical" evidence="10">
    <location>
        <begin position="215"/>
        <end position="239"/>
    </location>
</feature>
<dbReference type="AlphaFoldDB" id="A0A4V2T4N9"/>
<evidence type="ECO:0000313" key="12">
    <source>
        <dbReference type="Proteomes" id="UP000295504"/>
    </source>
</evidence>
<evidence type="ECO:0000256" key="8">
    <source>
        <dbReference type="ARBA" id="ARBA00023143"/>
    </source>
</evidence>
<evidence type="ECO:0000256" key="9">
    <source>
        <dbReference type="NCBIfam" id="TIGR01400"/>
    </source>
</evidence>
<dbReference type="EMBL" id="SLYC01000004">
    <property type="protein sequence ID" value="TCQ05874.1"/>
    <property type="molecule type" value="Genomic_DNA"/>
</dbReference>
<keyword evidence="11" id="KW-0966">Cell projection</keyword>
<feature type="transmembrane region" description="Helical" evidence="10">
    <location>
        <begin position="170"/>
        <end position="203"/>
    </location>
</feature>
<keyword evidence="7 10" id="KW-0472">Membrane</keyword>
<sequence>MDLFLNYFVYSFSIFFLIFVRATGIFVAAPFFSRNSIPMIAKIGLSILVAFILSPGIIPGTVLSIDNYYQLTYYGVYEFVIGIIIGFVGFMFLSALYLAGTIIDTQIGFSMVNVLDPQTNSQIPVLGSFYNILFTLIFLAVNGHHFIVRALVYSYKVIPIGRGIVFNDNLISHITIIMTQVFIFAIKLGAPVLATIFIANVLLGVLARSMPQMNVFIVGMPLKIAVGLVTTIITLQYLVPFSENLFDTMFNSIIRVLEILAKG</sequence>
<evidence type="ECO:0000256" key="10">
    <source>
        <dbReference type="RuleBase" id="RU362071"/>
    </source>
</evidence>
<dbReference type="RefSeq" id="WP_132847611.1">
    <property type="nucleotide sequence ID" value="NZ_CP058648.1"/>
</dbReference>
<dbReference type="InterPro" id="IPR002010">
    <property type="entry name" value="T3SS_IM_R"/>
</dbReference>
<keyword evidence="11" id="KW-0282">Flagellum</keyword>
<keyword evidence="8 10" id="KW-0975">Bacterial flagellum</keyword>
<dbReference type="PRINTS" id="PR00953">
    <property type="entry name" value="TYPE3IMRPROT"/>
</dbReference>
<accession>A0A4V2T4N9</accession>
<keyword evidence="11" id="KW-0969">Cilium</keyword>
<protein>
    <recommendedName>
        <fullName evidence="3 9">Flagellar biosynthetic protein FliR</fullName>
    </recommendedName>
</protein>
<dbReference type="PANTHER" id="PTHR30065:SF1">
    <property type="entry name" value="SURFACE PRESENTATION OF ANTIGENS PROTEIN SPAR"/>
    <property type="match status" value="1"/>
</dbReference>
<keyword evidence="5 10" id="KW-0812">Transmembrane</keyword>
<comment type="similarity">
    <text evidence="2 10">Belongs to the FliR/MopE/SpaR family.</text>
</comment>
<dbReference type="NCBIfam" id="TIGR01400">
    <property type="entry name" value="fliR"/>
    <property type="match status" value="1"/>
</dbReference>
<proteinExistence type="inferred from homology"/>
<dbReference type="GO" id="GO:0006605">
    <property type="term" value="P:protein targeting"/>
    <property type="evidence" value="ECO:0007669"/>
    <property type="project" value="UniProtKB-UniRule"/>
</dbReference>
<dbReference type="GO" id="GO:0009425">
    <property type="term" value="C:bacterial-type flagellum basal body"/>
    <property type="evidence" value="ECO:0007669"/>
    <property type="project" value="UniProtKB-SubCell"/>
</dbReference>
<keyword evidence="12" id="KW-1185">Reference proteome</keyword>
<dbReference type="OrthoDB" id="9807748at2"/>
<organism evidence="11 12">
    <name type="scientific">Serpentinicella alkaliphila</name>
    <dbReference type="NCBI Taxonomy" id="1734049"/>
    <lineage>
        <taxon>Bacteria</taxon>
        <taxon>Bacillati</taxon>
        <taxon>Bacillota</taxon>
        <taxon>Clostridia</taxon>
        <taxon>Peptostreptococcales</taxon>
        <taxon>Natronincolaceae</taxon>
        <taxon>Serpentinicella</taxon>
    </lineage>
</organism>
<dbReference type="InterPro" id="IPR006303">
    <property type="entry name" value="FliR"/>
</dbReference>
<evidence type="ECO:0000256" key="4">
    <source>
        <dbReference type="ARBA" id="ARBA00022475"/>
    </source>
</evidence>
<name>A0A4V2T4N9_9FIRM</name>
<evidence type="ECO:0000256" key="7">
    <source>
        <dbReference type="ARBA" id="ARBA00023136"/>
    </source>
</evidence>
<comment type="function">
    <text evidence="1 10">Role in flagellar biosynthesis.</text>
</comment>
<keyword evidence="6 10" id="KW-1133">Transmembrane helix</keyword>
<feature type="transmembrane region" description="Helical" evidence="10">
    <location>
        <begin position="123"/>
        <end position="141"/>
    </location>
</feature>
<dbReference type="PANTHER" id="PTHR30065">
    <property type="entry name" value="FLAGELLAR BIOSYNTHETIC PROTEIN FLIR"/>
    <property type="match status" value="1"/>
</dbReference>
<evidence type="ECO:0000256" key="1">
    <source>
        <dbReference type="ARBA" id="ARBA00002578"/>
    </source>
</evidence>
<feature type="transmembrane region" description="Helical" evidence="10">
    <location>
        <begin position="12"/>
        <end position="32"/>
    </location>
</feature>
<feature type="transmembrane region" description="Helical" evidence="10">
    <location>
        <begin position="39"/>
        <end position="59"/>
    </location>
</feature>
<evidence type="ECO:0000256" key="3">
    <source>
        <dbReference type="ARBA" id="ARBA00021717"/>
    </source>
</evidence>
<comment type="subcellular location">
    <subcellularLocation>
        <location evidence="10">Cell membrane</location>
        <topology evidence="10">Multi-pass membrane protein</topology>
    </subcellularLocation>
    <subcellularLocation>
        <location evidence="10">Bacterial flagellum basal body</location>
    </subcellularLocation>
</comment>
<feature type="transmembrane region" description="Helical" evidence="10">
    <location>
        <begin position="79"/>
        <end position="103"/>
    </location>
</feature>
<reference evidence="11 12" key="1">
    <citation type="submission" date="2019-03" db="EMBL/GenBank/DDBJ databases">
        <title>Genomic Encyclopedia of Type Strains, Phase IV (KMG-IV): sequencing the most valuable type-strain genomes for metagenomic binning, comparative biology and taxonomic classification.</title>
        <authorList>
            <person name="Goeker M."/>
        </authorList>
    </citation>
    <scope>NUCLEOTIDE SEQUENCE [LARGE SCALE GENOMIC DNA]</scope>
    <source>
        <strain evidence="11 12">DSM 100013</strain>
    </source>
</reference>